<reference evidence="7" key="2">
    <citation type="submission" date="2025-08" db="UniProtKB">
        <authorList>
            <consortium name="Ensembl"/>
        </authorList>
    </citation>
    <scope>IDENTIFICATION</scope>
</reference>
<dbReference type="OrthoDB" id="9539848at2759"/>
<evidence type="ECO:0000256" key="4">
    <source>
        <dbReference type="ARBA" id="ARBA00023015"/>
    </source>
</evidence>
<proteinExistence type="predicted"/>
<reference evidence="7" key="3">
    <citation type="submission" date="2025-09" db="UniProtKB">
        <authorList>
            <consortium name="Ensembl"/>
        </authorList>
    </citation>
    <scope>IDENTIFICATION</scope>
</reference>
<name>A0A6J0E4R4_PERMB</name>
<evidence type="ECO:0000313" key="7">
    <source>
        <dbReference type="Ensembl" id="ENSPEMP00000003259.1"/>
    </source>
</evidence>
<evidence type="ECO:0000256" key="5">
    <source>
        <dbReference type="ARBA" id="ARBA00023163"/>
    </source>
</evidence>
<evidence type="ECO:0000256" key="2">
    <source>
        <dbReference type="ARBA" id="ARBA00022491"/>
    </source>
</evidence>
<dbReference type="CTD" id="126272"/>
<dbReference type="GeneTree" id="ENSGT00940000154796"/>
<dbReference type="GO" id="GO:0003714">
    <property type="term" value="F:transcription corepressor activity"/>
    <property type="evidence" value="ECO:0007669"/>
    <property type="project" value="TreeGrafter"/>
</dbReference>
<dbReference type="GO" id="GO:0045662">
    <property type="term" value="P:negative regulation of myoblast differentiation"/>
    <property type="evidence" value="ECO:0007669"/>
    <property type="project" value="Ensembl"/>
</dbReference>
<dbReference type="Ensembl" id="ENSPEMT00000005465.2">
    <property type="protein sequence ID" value="ENSPEMP00000003259.1"/>
    <property type="gene ID" value="ENSPEMG00000004528.2"/>
</dbReference>
<keyword evidence="6" id="KW-0539">Nucleus</keyword>
<keyword evidence="8" id="KW-1185">Reference proteome</keyword>
<sequence length="151" mass="16317">MSELPGESRVPNLSPMNGIGDVLQGGVGGGSWIPEAQEGPLAGAARPVVRAPGPFPRRLPGMAGLMAMPHVHPPLRLLELHEQRMFQHYLHTNPLIPTRLLRDIEERRRLFVEGCKAREAAFDANPPQMDSDARAFTLALTASDASGPTAD</sequence>
<evidence type="ECO:0000256" key="3">
    <source>
        <dbReference type="ARBA" id="ARBA00022782"/>
    </source>
</evidence>
<dbReference type="GeneID" id="102904776"/>
<keyword evidence="4" id="KW-0805">Transcription regulation</keyword>
<gene>
    <name evidence="7" type="primary">Eid2b</name>
</gene>
<dbReference type="RefSeq" id="XP_042129379.1">
    <property type="nucleotide sequence ID" value="XM_042273445.1"/>
</dbReference>
<dbReference type="GO" id="GO:0005654">
    <property type="term" value="C:nucleoplasm"/>
    <property type="evidence" value="ECO:0007669"/>
    <property type="project" value="TreeGrafter"/>
</dbReference>
<comment type="subcellular location">
    <subcellularLocation>
        <location evidence="1">Nucleus</location>
    </subcellularLocation>
</comment>
<dbReference type="GO" id="GO:0030154">
    <property type="term" value="P:cell differentiation"/>
    <property type="evidence" value="ECO:0007669"/>
    <property type="project" value="UniProtKB-KW"/>
</dbReference>
<dbReference type="Proteomes" id="UP000694547">
    <property type="component" value="Chromosome 1"/>
</dbReference>
<accession>A0A6J0E4R4</accession>
<evidence type="ECO:0000256" key="1">
    <source>
        <dbReference type="ARBA" id="ARBA00004123"/>
    </source>
</evidence>
<keyword evidence="3" id="KW-0221">Differentiation</keyword>
<evidence type="ECO:0000313" key="8">
    <source>
        <dbReference type="Proteomes" id="UP000694547"/>
    </source>
</evidence>
<reference evidence="7 8" key="1">
    <citation type="submission" date="2018-10" db="EMBL/GenBank/DDBJ databases">
        <title>Improved assembly of the deer mouse Peromyscus maniculatus genome.</title>
        <authorList>
            <person name="Lassance J.-M."/>
            <person name="Hoekstra H.E."/>
        </authorList>
    </citation>
    <scope>NUCLEOTIDE SEQUENCE [LARGE SCALE GENOMIC DNA]</scope>
</reference>
<dbReference type="PANTHER" id="PTHR15556">
    <property type="entry name" value="EP300-INTERACTING INHIBITOR OF DIFFERENTIATION 2-RELATED"/>
    <property type="match status" value="1"/>
</dbReference>
<dbReference type="AlphaFoldDB" id="A0A6J0E4R4"/>
<organism evidence="7 8">
    <name type="scientific">Peromyscus maniculatus bairdii</name>
    <name type="common">Prairie deer mouse</name>
    <dbReference type="NCBI Taxonomy" id="230844"/>
    <lineage>
        <taxon>Eukaryota</taxon>
        <taxon>Metazoa</taxon>
        <taxon>Chordata</taxon>
        <taxon>Craniata</taxon>
        <taxon>Vertebrata</taxon>
        <taxon>Euteleostomi</taxon>
        <taxon>Mammalia</taxon>
        <taxon>Eutheria</taxon>
        <taxon>Euarchontoglires</taxon>
        <taxon>Glires</taxon>
        <taxon>Rodentia</taxon>
        <taxon>Myomorpha</taxon>
        <taxon>Muroidea</taxon>
        <taxon>Cricetidae</taxon>
        <taxon>Neotominae</taxon>
        <taxon>Peromyscus</taxon>
    </lineage>
</organism>
<dbReference type="PANTHER" id="PTHR15556:SF4">
    <property type="entry name" value="EP300-INTERACTING INHIBITOR OF DIFFERENTIATION 2B"/>
    <property type="match status" value="1"/>
</dbReference>
<dbReference type="InterPro" id="IPR033258">
    <property type="entry name" value="EID"/>
</dbReference>
<evidence type="ECO:0000256" key="6">
    <source>
        <dbReference type="ARBA" id="ARBA00023242"/>
    </source>
</evidence>
<keyword evidence="5" id="KW-0804">Transcription</keyword>
<protein>
    <submittedName>
        <fullName evidence="7">EP300 interacting inhibitor of differentiation 2B</fullName>
    </submittedName>
</protein>
<dbReference type="GO" id="GO:0042802">
    <property type="term" value="F:identical protein binding"/>
    <property type="evidence" value="ECO:0007669"/>
    <property type="project" value="Ensembl"/>
</dbReference>
<keyword evidence="2" id="KW-0678">Repressor</keyword>